<organism evidence="1 2">
    <name type="scientific">Shewanella electrica</name>
    <dbReference type="NCBI Taxonomy" id="515560"/>
    <lineage>
        <taxon>Bacteria</taxon>
        <taxon>Pseudomonadati</taxon>
        <taxon>Pseudomonadota</taxon>
        <taxon>Gammaproteobacteria</taxon>
        <taxon>Alteromonadales</taxon>
        <taxon>Shewanellaceae</taxon>
        <taxon>Shewanella</taxon>
    </lineage>
</organism>
<comment type="caution">
    <text evidence="1">The sequence shown here is derived from an EMBL/GenBank/DDBJ whole genome shotgun (WGS) entry which is preliminary data.</text>
</comment>
<evidence type="ECO:0000313" key="2">
    <source>
        <dbReference type="Proteomes" id="UP001201549"/>
    </source>
</evidence>
<reference evidence="1 2" key="1">
    <citation type="submission" date="2022-02" db="EMBL/GenBank/DDBJ databases">
        <authorList>
            <person name="Zhuang L."/>
        </authorList>
    </citation>
    <scope>NUCLEOTIDE SEQUENCE [LARGE SCALE GENOMIC DNA]</scope>
    <source>
        <strain evidence="1 2">C32</strain>
    </source>
</reference>
<feature type="non-terminal residue" evidence="1">
    <location>
        <position position="1"/>
    </location>
</feature>
<sequence length="85" mass="8979">AFGYSVLTPLYQAGILVPLSKIGMMGINPDAVIIWHGVRLLAMNGGWLMFGLGLAAHAGLFETVKSSAPVQAPRPRTSPLHEPVA</sequence>
<keyword evidence="2" id="KW-1185">Reference proteome</keyword>
<proteinExistence type="predicted"/>
<protein>
    <submittedName>
        <fullName evidence="1">Uncharacterized protein</fullName>
    </submittedName>
</protein>
<dbReference type="Proteomes" id="UP001201549">
    <property type="component" value="Unassembled WGS sequence"/>
</dbReference>
<accession>A0ABT2FR95</accession>
<gene>
    <name evidence="1" type="ORF">L9G74_20820</name>
</gene>
<reference evidence="2" key="2">
    <citation type="submission" date="2023-07" db="EMBL/GenBank/DDBJ databases">
        <title>Shewanella mangrovi sp. nov., an acetaldehyde- degrading bacterium isolated from mangrove sediment.</title>
        <authorList>
            <person name="Liu Y."/>
        </authorList>
    </citation>
    <scope>NUCLEOTIDE SEQUENCE [LARGE SCALE GENOMIC DNA]</scope>
    <source>
        <strain evidence="2">C32</strain>
    </source>
</reference>
<evidence type="ECO:0000313" key="1">
    <source>
        <dbReference type="EMBL" id="MCS4558864.1"/>
    </source>
</evidence>
<dbReference type="EMBL" id="JAKOGG010000331">
    <property type="protein sequence ID" value="MCS4558864.1"/>
    <property type="molecule type" value="Genomic_DNA"/>
</dbReference>
<name>A0ABT2FR95_9GAMM</name>